<feature type="domain" description="Tail specific protease" evidence="2">
    <location>
        <begin position="104"/>
        <end position="284"/>
    </location>
</feature>
<reference evidence="3 4" key="1">
    <citation type="submission" date="2024-06" db="EMBL/GenBank/DDBJ databases">
        <title>The Natural Products Discovery Center: Release of the First 8490 Sequenced Strains for Exploring Actinobacteria Biosynthetic Diversity.</title>
        <authorList>
            <person name="Kalkreuter E."/>
            <person name="Kautsar S.A."/>
            <person name="Yang D."/>
            <person name="Bader C.D."/>
            <person name="Teijaro C.N."/>
            <person name="Fluegel L."/>
            <person name="Davis C.M."/>
            <person name="Simpson J.R."/>
            <person name="Lauterbach L."/>
            <person name="Steele A.D."/>
            <person name="Gui C."/>
            <person name="Meng S."/>
            <person name="Li G."/>
            <person name="Viehrig K."/>
            <person name="Ye F."/>
            <person name="Su P."/>
            <person name="Kiefer A.F."/>
            <person name="Nichols A."/>
            <person name="Cepeda A.J."/>
            <person name="Yan W."/>
            <person name="Fan B."/>
            <person name="Jiang Y."/>
            <person name="Adhikari A."/>
            <person name="Zheng C.-J."/>
            <person name="Schuster L."/>
            <person name="Cowan T.M."/>
            <person name="Smanski M.J."/>
            <person name="Chevrette M.G."/>
            <person name="De Carvalho L.P.S."/>
            <person name="Shen B."/>
        </authorList>
    </citation>
    <scope>NUCLEOTIDE SEQUENCE [LARGE SCALE GENOMIC DNA]</scope>
    <source>
        <strain evidence="3 4">NPDC046838</strain>
    </source>
</reference>
<dbReference type="Pfam" id="PF03572">
    <property type="entry name" value="Peptidase_S41"/>
    <property type="match status" value="1"/>
</dbReference>
<evidence type="ECO:0000256" key="1">
    <source>
        <dbReference type="SAM" id="MobiDB-lite"/>
    </source>
</evidence>
<comment type="caution">
    <text evidence="3">The sequence shown here is derived from an EMBL/GenBank/DDBJ whole genome shotgun (WGS) entry which is preliminary data.</text>
</comment>
<dbReference type="CDD" id="cd07563">
    <property type="entry name" value="Peptidase_S41_IRBP"/>
    <property type="match status" value="1"/>
</dbReference>
<dbReference type="PANTHER" id="PTHR11261:SF3">
    <property type="entry name" value="RETINOL-BINDING PROTEIN 3"/>
    <property type="match status" value="1"/>
</dbReference>
<evidence type="ECO:0000259" key="2">
    <source>
        <dbReference type="SMART" id="SM00245"/>
    </source>
</evidence>
<evidence type="ECO:0000313" key="4">
    <source>
        <dbReference type="Proteomes" id="UP001551176"/>
    </source>
</evidence>
<dbReference type="Pfam" id="PF11918">
    <property type="entry name" value="Peptidase_S41_N"/>
    <property type="match status" value="1"/>
</dbReference>
<feature type="region of interest" description="Disordered" evidence="1">
    <location>
        <begin position="298"/>
        <end position="320"/>
    </location>
</feature>
<dbReference type="SMART" id="SM00245">
    <property type="entry name" value="TSPc"/>
    <property type="match status" value="1"/>
</dbReference>
<gene>
    <name evidence="3" type="ORF">ABZ921_00745</name>
</gene>
<organism evidence="3 4">
    <name type="scientific">Streptomyces atriruber</name>
    <dbReference type="NCBI Taxonomy" id="545121"/>
    <lineage>
        <taxon>Bacteria</taxon>
        <taxon>Bacillati</taxon>
        <taxon>Actinomycetota</taxon>
        <taxon>Actinomycetes</taxon>
        <taxon>Kitasatosporales</taxon>
        <taxon>Streptomycetaceae</taxon>
        <taxon>Streptomyces</taxon>
    </lineage>
</organism>
<dbReference type="InterPro" id="IPR005151">
    <property type="entry name" value="Tail-specific_protease"/>
</dbReference>
<evidence type="ECO:0000313" key="3">
    <source>
        <dbReference type="EMBL" id="MEU6819124.1"/>
    </source>
</evidence>
<dbReference type="Gene3D" id="3.30.750.44">
    <property type="match status" value="1"/>
</dbReference>
<dbReference type="Gene3D" id="3.90.226.10">
    <property type="entry name" value="2-enoyl-CoA Hydratase, Chain A, domain 1"/>
    <property type="match status" value="1"/>
</dbReference>
<proteinExistence type="predicted"/>
<name>A0ABV3BDP3_9ACTN</name>
<dbReference type="InterPro" id="IPR029045">
    <property type="entry name" value="ClpP/crotonase-like_dom_sf"/>
</dbReference>
<accession>A0ABV3BDP3</accession>
<dbReference type="Proteomes" id="UP001551176">
    <property type="component" value="Unassembled WGS sequence"/>
</dbReference>
<dbReference type="PANTHER" id="PTHR11261">
    <property type="entry name" value="INTERPHOTORECEPTOR RETINOID-BINDING PROTEIN"/>
    <property type="match status" value="1"/>
</dbReference>
<protein>
    <submittedName>
        <fullName evidence="3">S41 family peptidase</fullName>
    </submittedName>
</protein>
<sequence>MTTTEQQLDVATIVEATAQLLLDHYVFPEIAEPLAALLRRRTADGAYDVEDPADLARLVTADLQSLNGDLHLRLKHHTDPVPPEQGAAALAAMRAEFDSSLGGAPRVELLGRRVALLELTPALFPLSWSAEPLGAALSLVAPADALILDLRANTGGDPDTVAFVCGHLLAGRTHLNSMYWRDGERLEQSWSPAHVPGARFGGTKPLYVLTSGRTFSAAEELAYDLQQLGRAVVVGETTGGGAHPRDGWTVHPHLEATIPVGRSINPVSGTNWEGTGVRPDVPCAADDALDRARALALARLDGQPAEPRSEAADPVQRTSN</sequence>
<dbReference type="EMBL" id="JBEYXV010000001">
    <property type="protein sequence ID" value="MEU6819124.1"/>
    <property type="molecule type" value="Genomic_DNA"/>
</dbReference>
<dbReference type="RefSeq" id="WP_359343037.1">
    <property type="nucleotide sequence ID" value="NZ_JBEYXV010000001.1"/>
</dbReference>
<dbReference type="SUPFAM" id="SSF52096">
    <property type="entry name" value="ClpP/crotonase"/>
    <property type="match status" value="1"/>
</dbReference>
<keyword evidence="4" id="KW-1185">Reference proteome</keyword>